<dbReference type="NCBIfam" id="TIGR01891">
    <property type="entry name" value="amidohydrolases"/>
    <property type="match status" value="1"/>
</dbReference>
<sequence>MRLAETVSELVERKKKVFTDASDRVWEFAEIRYEEFESAELLSRVLEQEGFSVERQAAGIQTAFVASFGSGKPVIALLGEYDALAGLSQQAGLDNFDPVAAGGHGHGCGHNLLGTGALAAAVAVKDYLIANKVPGTVRFYGCPAEESGAGKTFMARKGLFDDVDTAITWHPGTSNAIMQVTSLATTTVRFRFLGKSTHAAAEPHLGRSSLDAVELMSVGVNYMREHMIDQARIHYAVLNTGGSAPNVVQSEAEVLYSIRAPKSAQVRELFERVKDVARGAALMSGTRMEFFVTGATSDLIPNPTLERVMHRHMEEIAPPVPSAEDIAFAQRIFASIPEPDKQSAASRTSREKAAALRENPLLPELAPLIEGSMPMSASTDVGDVSWLVPTIQCTTATWAFSTPGHSWQAVAQGQSPHAHKAMLYAGKAMAATAIEALLDPQLIAAAKQDLALQLAGEPYVCPIPEDVHPPQPQNPANTREAMTLST</sequence>
<dbReference type="Pfam" id="PF07687">
    <property type="entry name" value="M20_dimer"/>
    <property type="match status" value="1"/>
</dbReference>
<feature type="domain" description="Peptidase M20 dimerisation" evidence="2">
    <location>
        <begin position="187"/>
        <end position="278"/>
    </location>
</feature>
<dbReference type="SUPFAM" id="SSF55031">
    <property type="entry name" value="Bacterial exopeptidase dimerisation domain"/>
    <property type="match status" value="1"/>
</dbReference>
<dbReference type="InterPro" id="IPR011650">
    <property type="entry name" value="Peptidase_M20_dimer"/>
</dbReference>
<dbReference type="PANTHER" id="PTHR30575">
    <property type="entry name" value="PEPTIDASE M20"/>
    <property type="match status" value="1"/>
</dbReference>
<comment type="caution">
    <text evidence="3">The sequence shown here is derived from an EMBL/GenBank/DDBJ whole genome shotgun (WGS) entry which is preliminary data.</text>
</comment>
<dbReference type="SUPFAM" id="SSF53187">
    <property type="entry name" value="Zn-dependent exopeptidases"/>
    <property type="match status" value="1"/>
</dbReference>
<reference evidence="4" key="1">
    <citation type="journal article" date="2019" name="Int. J. Syst. Evol. Microbiol.">
        <title>The Global Catalogue of Microorganisms (GCM) 10K type strain sequencing project: providing services to taxonomists for standard genome sequencing and annotation.</title>
        <authorList>
            <consortium name="The Broad Institute Genomics Platform"/>
            <consortium name="The Broad Institute Genome Sequencing Center for Infectious Disease"/>
            <person name="Wu L."/>
            <person name="Ma J."/>
        </authorList>
    </citation>
    <scope>NUCLEOTIDE SEQUENCE [LARGE SCALE GENOMIC DNA]</scope>
    <source>
        <strain evidence="4">CCM 8702</strain>
    </source>
</reference>
<dbReference type="PIRSF" id="PIRSF037227">
    <property type="entry name" value="Aminobenzoyl-glu_utiliz_pB"/>
    <property type="match status" value="1"/>
</dbReference>
<keyword evidence="4" id="KW-1185">Reference proteome</keyword>
<evidence type="ECO:0000313" key="3">
    <source>
        <dbReference type="EMBL" id="GGH67852.1"/>
    </source>
</evidence>
<dbReference type="Pfam" id="PF01546">
    <property type="entry name" value="Peptidase_M20"/>
    <property type="match status" value="1"/>
</dbReference>
<dbReference type="RefSeq" id="WP_172237622.1">
    <property type="nucleotide sequence ID" value="NZ_BMDD01000001.1"/>
</dbReference>
<dbReference type="Gene3D" id="3.30.70.360">
    <property type="match status" value="1"/>
</dbReference>
<evidence type="ECO:0000313" key="4">
    <source>
        <dbReference type="Proteomes" id="UP000605427"/>
    </source>
</evidence>
<dbReference type="InterPro" id="IPR036264">
    <property type="entry name" value="Bact_exopeptidase_dim_dom"/>
</dbReference>
<dbReference type="CDD" id="cd05673">
    <property type="entry name" value="M20_Acy1L2_AbgB"/>
    <property type="match status" value="1"/>
</dbReference>
<dbReference type="InterPro" id="IPR017439">
    <property type="entry name" value="Amidohydrolase"/>
</dbReference>
<dbReference type="InterPro" id="IPR052030">
    <property type="entry name" value="Peptidase_M20/M20A_hydrolases"/>
</dbReference>
<dbReference type="EMBL" id="BMDD01000001">
    <property type="protein sequence ID" value="GGH67852.1"/>
    <property type="molecule type" value="Genomic_DNA"/>
</dbReference>
<organism evidence="3 4">
    <name type="scientific">Saccharibacillus endophyticus</name>
    <dbReference type="NCBI Taxonomy" id="2060666"/>
    <lineage>
        <taxon>Bacteria</taxon>
        <taxon>Bacillati</taxon>
        <taxon>Bacillota</taxon>
        <taxon>Bacilli</taxon>
        <taxon>Bacillales</taxon>
        <taxon>Paenibacillaceae</taxon>
        <taxon>Saccharibacillus</taxon>
    </lineage>
</organism>
<protein>
    <submittedName>
        <fullName evidence="3">Peptidase M20</fullName>
    </submittedName>
</protein>
<accession>A0ABQ1ZJJ9</accession>
<proteinExistence type="predicted"/>
<dbReference type="Gene3D" id="3.40.630.10">
    <property type="entry name" value="Zn peptidases"/>
    <property type="match status" value="1"/>
</dbReference>
<gene>
    <name evidence="3" type="ORF">GCM10007362_01290</name>
</gene>
<dbReference type="InterPro" id="IPR017145">
    <property type="entry name" value="Aminobenzoyl-glu_utiliz_pB"/>
</dbReference>
<dbReference type="InterPro" id="IPR002933">
    <property type="entry name" value="Peptidase_M20"/>
</dbReference>
<evidence type="ECO:0000259" key="2">
    <source>
        <dbReference type="Pfam" id="PF07687"/>
    </source>
</evidence>
<feature type="region of interest" description="Disordered" evidence="1">
    <location>
        <begin position="466"/>
        <end position="486"/>
    </location>
</feature>
<name>A0ABQ1ZJJ9_9BACL</name>
<evidence type="ECO:0000256" key="1">
    <source>
        <dbReference type="SAM" id="MobiDB-lite"/>
    </source>
</evidence>
<dbReference type="PANTHER" id="PTHR30575:SF0">
    <property type="entry name" value="XAA-ARG DIPEPTIDASE"/>
    <property type="match status" value="1"/>
</dbReference>
<dbReference type="Proteomes" id="UP000605427">
    <property type="component" value="Unassembled WGS sequence"/>
</dbReference>